<sequence length="373" mass="42435">MTKFSIWVKKHLGIKSGAQKQSTDEPPYLPLSRRPITPKSLDTRTCLFFQLPYDIRSMILFMAFGGRTLHVDLVRQKNVWQWGGAVCCRNRDPGCGMSQGGFASKRSAVRTMPCPSDYTSVRLMRYGWVGPWCDRCMDSIYRSGGGYWEEDNTGIMGFLLSCRHAYTEGIDVLYSTNCISIESEPLLLHLPQLLPSNRLASITSLEMLVRAHRIEHADGSSSFSMDHLKPMLDHVAMLCHHLRELCLSFVVDSDCCELLDGPTLPLVDSFYKSKPLRNMRVELPTADYRPACRSCVIGDHPDEARTNHKQERSPWRSLDDEKPKTQNRSIERYPYPPLKLPAAHGDEIRESQGYWLCEGDRGPEPPLIMCHVP</sequence>
<evidence type="ECO:0000313" key="3">
    <source>
        <dbReference type="EMBL" id="OAG13597.1"/>
    </source>
</evidence>
<dbReference type="VEuPathDB" id="FungiDB:CC77DRAFT_1026474"/>
<dbReference type="AlphaFoldDB" id="A0A177D2W1"/>
<organism evidence="3 4">
    <name type="scientific">Alternaria alternata</name>
    <name type="common">Alternaria rot fungus</name>
    <name type="synonym">Torula alternata</name>
    <dbReference type="NCBI Taxonomy" id="5599"/>
    <lineage>
        <taxon>Eukaryota</taxon>
        <taxon>Fungi</taxon>
        <taxon>Dikarya</taxon>
        <taxon>Ascomycota</taxon>
        <taxon>Pezizomycotina</taxon>
        <taxon>Dothideomycetes</taxon>
        <taxon>Pleosporomycetidae</taxon>
        <taxon>Pleosporales</taxon>
        <taxon>Pleosporineae</taxon>
        <taxon>Pleosporaceae</taxon>
        <taxon>Alternaria</taxon>
        <taxon>Alternaria sect. Alternaria</taxon>
        <taxon>Alternaria alternata complex</taxon>
    </lineage>
</organism>
<dbReference type="OMA" id="ECAFALP"/>
<dbReference type="PANTHER" id="PTHR38790">
    <property type="entry name" value="2EXR DOMAIN-CONTAINING PROTEIN-RELATED"/>
    <property type="match status" value="1"/>
</dbReference>
<feature type="compositionally biased region" description="Basic and acidic residues" evidence="1">
    <location>
        <begin position="300"/>
        <end position="324"/>
    </location>
</feature>
<dbReference type="PANTHER" id="PTHR38790:SF4">
    <property type="entry name" value="2EXR DOMAIN-CONTAINING PROTEIN"/>
    <property type="match status" value="1"/>
</dbReference>
<dbReference type="Pfam" id="PF24864">
    <property type="entry name" value="DUF7730"/>
    <property type="match status" value="1"/>
</dbReference>
<evidence type="ECO:0000256" key="1">
    <source>
        <dbReference type="SAM" id="MobiDB-lite"/>
    </source>
</evidence>
<dbReference type="Proteomes" id="UP000077248">
    <property type="component" value="Unassembled WGS sequence"/>
</dbReference>
<name>A0A177D2W1_ALTAL</name>
<accession>A0A177D2W1</accession>
<evidence type="ECO:0000259" key="2">
    <source>
        <dbReference type="Pfam" id="PF24864"/>
    </source>
</evidence>
<dbReference type="EMBL" id="KV441508">
    <property type="protein sequence ID" value="OAG13597.1"/>
    <property type="molecule type" value="Genomic_DNA"/>
</dbReference>
<dbReference type="RefSeq" id="XP_018379018.1">
    <property type="nucleotide sequence ID" value="XM_018526267.1"/>
</dbReference>
<evidence type="ECO:0000313" key="4">
    <source>
        <dbReference type="Proteomes" id="UP000077248"/>
    </source>
</evidence>
<keyword evidence="4" id="KW-1185">Reference proteome</keyword>
<dbReference type="KEGG" id="aalt:CC77DRAFT_1026474"/>
<gene>
    <name evidence="3" type="ORF">CC77DRAFT_1026474</name>
</gene>
<reference evidence="3 4" key="1">
    <citation type="submission" date="2016-05" db="EMBL/GenBank/DDBJ databases">
        <title>Comparative analysis of secretome profiles of manganese(II)-oxidizing ascomycete fungi.</title>
        <authorList>
            <consortium name="DOE Joint Genome Institute"/>
            <person name="Zeiner C.A."/>
            <person name="Purvine S.O."/>
            <person name="Zink E.M."/>
            <person name="Wu S."/>
            <person name="Pasa-Tolic L."/>
            <person name="Chaput D.L."/>
            <person name="Haridas S."/>
            <person name="Grigoriev I.V."/>
            <person name="Santelli C.M."/>
            <person name="Hansel C.M."/>
        </authorList>
    </citation>
    <scope>NUCLEOTIDE SEQUENCE [LARGE SCALE GENOMIC DNA]</scope>
    <source>
        <strain evidence="3 4">SRC1lrK2f</strain>
    </source>
</reference>
<dbReference type="InterPro" id="IPR056632">
    <property type="entry name" value="DUF7730"/>
</dbReference>
<feature type="domain" description="DUF7730" evidence="2">
    <location>
        <begin position="45"/>
        <end position="207"/>
    </location>
</feature>
<dbReference type="GeneID" id="29111861"/>
<feature type="region of interest" description="Disordered" evidence="1">
    <location>
        <begin position="300"/>
        <end position="336"/>
    </location>
</feature>
<proteinExistence type="predicted"/>
<protein>
    <recommendedName>
        <fullName evidence="2">DUF7730 domain-containing protein</fullName>
    </recommendedName>
</protein>